<dbReference type="AlphaFoldDB" id="K3ZBF0"/>
<sequence>MPTGKISGLPLDNDAQCHKQKKKKNTANIRSPLMPHLHRCSRMSPRAPWPIAARHERERRMYKYLNITGSISPLT</sequence>
<protein>
    <submittedName>
        <fullName evidence="2">Uncharacterized protein</fullName>
    </submittedName>
</protein>
<dbReference type="HOGENOM" id="CLU_2675746_0_0_1"/>
<name>K3ZBF0_SETIT</name>
<evidence type="ECO:0000313" key="3">
    <source>
        <dbReference type="Proteomes" id="UP000004995"/>
    </source>
</evidence>
<evidence type="ECO:0000256" key="1">
    <source>
        <dbReference type="SAM" id="MobiDB-lite"/>
    </source>
</evidence>
<accession>K3ZBF0</accession>
<organism evidence="2 3">
    <name type="scientific">Setaria italica</name>
    <name type="common">Foxtail millet</name>
    <name type="synonym">Panicum italicum</name>
    <dbReference type="NCBI Taxonomy" id="4555"/>
    <lineage>
        <taxon>Eukaryota</taxon>
        <taxon>Viridiplantae</taxon>
        <taxon>Streptophyta</taxon>
        <taxon>Embryophyta</taxon>
        <taxon>Tracheophyta</taxon>
        <taxon>Spermatophyta</taxon>
        <taxon>Magnoliopsida</taxon>
        <taxon>Liliopsida</taxon>
        <taxon>Poales</taxon>
        <taxon>Poaceae</taxon>
        <taxon>PACMAD clade</taxon>
        <taxon>Panicoideae</taxon>
        <taxon>Panicodae</taxon>
        <taxon>Paniceae</taxon>
        <taxon>Cenchrinae</taxon>
        <taxon>Setaria</taxon>
    </lineage>
</organism>
<dbReference type="Proteomes" id="UP000004995">
    <property type="component" value="Unassembled WGS sequence"/>
</dbReference>
<reference evidence="2" key="2">
    <citation type="submission" date="2018-08" db="UniProtKB">
        <authorList>
            <consortium name="EnsemblPlants"/>
        </authorList>
    </citation>
    <scope>IDENTIFICATION</scope>
    <source>
        <strain evidence="2">Yugu1</strain>
    </source>
</reference>
<reference evidence="3" key="1">
    <citation type="journal article" date="2012" name="Nat. Biotechnol.">
        <title>Reference genome sequence of the model plant Setaria.</title>
        <authorList>
            <person name="Bennetzen J.L."/>
            <person name="Schmutz J."/>
            <person name="Wang H."/>
            <person name="Percifield R."/>
            <person name="Hawkins J."/>
            <person name="Pontaroli A.C."/>
            <person name="Estep M."/>
            <person name="Feng L."/>
            <person name="Vaughn J.N."/>
            <person name="Grimwood J."/>
            <person name="Jenkins J."/>
            <person name="Barry K."/>
            <person name="Lindquist E."/>
            <person name="Hellsten U."/>
            <person name="Deshpande S."/>
            <person name="Wang X."/>
            <person name="Wu X."/>
            <person name="Mitros T."/>
            <person name="Triplett J."/>
            <person name="Yang X."/>
            <person name="Ye C.Y."/>
            <person name="Mauro-Herrera M."/>
            <person name="Wang L."/>
            <person name="Li P."/>
            <person name="Sharma M."/>
            <person name="Sharma R."/>
            <person name="Ronald P.C."/>
            <person name="Panaud O."/>
            <person name="Kellogg E.A."/>
            <person name="Brutnell T.P."/>
            <person name="Doust A.N."/>
            <person name="Tuskan G.A."/>
            <person name="Rokhsar D."/>
            <person name="Devos K.M."/>
        </authorList>
    </citation>
    <scope>NUCLEOTIDE SEQUENCE [LARGE SCALE GENOMIC DNA]</scope>
    <source>
        <strain evidence="3">cv. Yugu1</strain>
    </source>
</reference>
<dbReference type="Gramene" id="KQL16669">
    <property type="protein sequence ID" value="KQL16669"/>
    <property type="gene ID" value="SETIT_023871mg"/>
</dbReference>
<proteinExistence type="predicted"/>
<dbReference type="EnsemblPlants" id="KQL16669">
    <property type="protein sequence ID" value="KQL16669"/>
    <property type="gene ID" value="SETIT_023871mg"/>
</dbReference>
<dbReference type="EMBL" id="AGNK02002031">
    <property type="status" value="NOT_ANNOTATED_CDS"/>
    <property type="molecule type" value="Genomic_DNA"/>
</dbReference>
<keyword evidence="3" id="KW-1185">Reference proteome</keyword>
<dbReference type="InParanoid" id="K3ZBF0"/>
<evidence type="ECO:0000313" key="2">
    <source>
        <dbReference type="EnsemblPlants" id="KQL16669"/>
    </source>
</evidence>
<feature type="region of interest" description="Disordered" evidence="1">
    <location>
        <begin position="1"/>
        <end position="30"/>
    </location>
</feature>